<dbReference type="Gene3D" id="3.30.9.10">
    <property type="entry name" value="D-Amino Acid Oxidase, subunit A, domain 2"/>
    <property type="match status" value="1"/>
</dbReference>
<dbReference type="Proteomes" id="UP001153076">
    <property type="component" value="Unassembled WGS sequence"/>
</dbReference>
<dbReference type="InterPro" id="IPR006076">
    <property type="entry name" value="FAD-dep_OxRdtase"/>
</dbReference>
<dbReference type="SUPFAM" id="SSF54373">
    <property type="entry name" value="FAD-linked reductases, C-terminal domain"/>
    <property type="match status" value="1"/>
</dbReference>
<proteinExistence type="predicted"/>
<name>A0A9Q1KUU7_9CARY</name>
<keyword evidence="4" id="KW-0812">Transmembrane</keyword>
<evidence type="ECO:0000256" key="2">
    <source>
        <dbReference type="ARBA" id="ARBA00039785"/>
    </source>
</evidence>
<dbReference type="GO" id="GO:0016491">
    <property type="term" value="F:oxidoreductase activity"/>
    <property type="evidence" value="ECO:0007669"/>
    <property type="project" value="UniProtKB-KW"/>
</dbReference>
<keyword evidence="7" id="KW-1185">Reference proteome</keyword>
<dbReference type="PANTHER" id="PTHR13847:SF287">
    <property type="entry name" value="FAD-DEPENDENT OXIDOREDUCTASE DOMAIN-CONTAINING PROTEIN 1"/>
    <property type="match status" value="1"/>
</dbReference>
<dbReference type="OrthoDB" id="498204at2759"/>
<dbReference type="GO" id="GO:0005737">
    <property type="term" value="C:cytoplasm"/>
    <property type="evidence" value="ECO:0007669"/>
    <property type="project" value="TreeGrafter"/>
</dbReference>
<evidence type="ECO:0000256" key="1">
    <source>
        <dbReference type="ARBA" id="ARBA00023002"/>
    </source>
</evidence>
<evidence type="ECO:0000256" key="4">
    <source>
        <dbReference type="SAM" id="Phobius"/>
    </source>
</evidence>
<feature type="domain" description="FAD dependent oxidoreductase" evidence="5">
    <location>
        <begin position="13"/>
        <end position="393"/>
    </location>
</feature>
<dbReference type="SUPFAM" id="SSF51905">
    <property type="entry name" value="FAD/NAD(P)-binding domain"/>
    <property type="match status" value="1"/>
</dbReference>
<feature type="transmembrane region" description="Helical" evidence="4">
    <location>
        <begin position="12"/>
        <end position="31"/>
    </location>
</feature>
<dbReference type="EMBL" id="JAKOGI010000025">
    <property type="protein sequence ID" value="KAJ8449042.1"/>
    <property type="molecule type" value="Genomic_DNA"/>
</dbReference>
<gene>
    <name evidence="6" type="ORF">Cgig2_004097</name>
</gene>
<evidence type="ECO:0000313" key="6">
    <source>
        <dbReference type="EMBL" id="KAJ8449042.1"/>
    </source>
</evidence>
<protein>
    <recommendedName>
        <fullName evidence="2">FAD-dependent oxidoreductase domain-containing protein 1</fullName>
    </recommendedName>
</protein>
<accession>A0A9Q1KUU7</accession>
<evidence type="ECO:0000259" key="5">
    <source>
        <dbReference type="Pfam" id="PF01266"/>
    </source>
</evidence>
<keyword evidence="1" id="KW-0560">Oxidoreductase</keyword>
<keyword evidence="4" id="KW-1133">Transmembrane helix</keyword>
<dbReference type="Pfam" id="PF01266">
    <property type="entry name" value="DAO"/>
    <property type="match status" value="1"/>
</dbReference>
<evidence type="ECO:0000313" key="7">
    <source>
        <dbReference type="Proteomes" id="UP001153076"/>
    </source>
</evidence>
<comment type="function">
    <text evidence="3">Required for the assembly of the mitochondrial membrane respiratory chain NADH dehydrogenase (Complex I). Involved in mid-late stages of complex I assembly.</text>
</comment>
<reference evidence="6" key="1">
    <citation type="submission" date="2022-04" db="EMBL/GenBank/DDBJ databases">
        <title>Carnegiea gigantea Genome sequencing and assembly v2.</title>
        <authorList>
            <person name="Copetti D."/>
            <person name="Sanderson M.J."/>
            <person name="Burquez A."/>
            <person name="Wojciechowski M.F."/>
        </authorList>
    </citation>
    <scope>NUCLEOTIDE SEQUENCE</scope>
    <source>
        <strain evidence="6">SGP5-SGP5p</strain>
        <tissue evidence="6">Aerial part</tissue>
    </source>
</reference>
<keyword evidence="4" id="KW-0472">Membrane</keyword>
<comment type="caution">
    <text evidence="6">The sequence shown here is derived from an EMBL/GenBank/DDBJ whole genome shotgun (WGS) entry which is preliminary data.</text>
</comment>
<sequence>MEMGPAGGTHTFDVLVVGAGIIGLTIARHFLLRSRLSVAVVDAAVPCSGSTGAGMGLLWMAHKTPGTAVWDLALRSQKLWQSLADNLQNKGSLVIGSTEAELEQLKRQVERLTAAGLRAEYLSAEDLALQEPGLRVGRESGALFLSDDCQLDARHTVAFLEQGNRLFALQGRYAEFYHDPAVSLIRSNENGAVEGIKTKKNTLCGRKAVIIATGCWTGTLMQDLLCESDIRLNIPVQPRKGCLIVLENFNSLRLNHGLMEAGYINHQNYVISEHEEVDREEALSISMTAITDAFGNLVLGSSRQFAGFNTGLDMQIVNRIWERARKFFPALKEISLESLNEKMNVRIGLRPYMPDGKPVIGPVPGMPNLFLAAGHEGEGLSMALGTAELVVDMIMGNPLQVDPKHFAIEGPVPGMLNLFLAAAHEGEGLSIALGTAELVVDMILGNPLKVDPKHFAVAGRCC</sequence>
<evidence type="ECO:0000256" key="3">
    <source>
        <dbReference type="ARBA" id="ARBA00046185"/>
    </source>
</evidence>
<dbReference type="AlphaFoldDB" id="A0A9Q1KUU7"/>
<dbReference type="Gene3D" id="3.50.50.60">
    <property type="entry name" value="FAD/NAD(P)-binding domain"/>
    <property type="match status" value="2"/>
</dbReference>
<organism evidence="6 7">
    <name type="scientific">Carnegiea gigantea</name>
    <dbReference type="NCBI Taxonomy" id="171969"/>
    <lineage>
        <taxon>Eukaryota</taxon>
        <taxon>Viridiplantae</taxon>
        <taxon>Streptophyta</taxon>
        <taxon>Embryophyta</taxon>
        <taxon>Tracheophyta</taxon>
        <taxon>Spermatophyta</taxon>
        <taxon>Magnoliopsida</taxon>
        <taxon>eudicotyledons</taxon>
        <taxon>Gunneridae</taxon>
        <taxon>Pentapetalae</taxon>
        <taxon>Caryophyllales</taxon>
        <taxon>Cactineae</taxon>
        <taxon>Cactaceae</taxon>
        <taxon>Cactoideae</taxon>
        <taxon>Echinocereeae</taxon>
        <taxon>Carnegiea</taxon>
    </lineage>
</organism>
<dbReference type="PANTHER" id="PTHR13847">
    <property type="entry name" value="SARCOSINE DEHYDROGENASE-RELATED"/>
    <property type="match status" value="1"/>
</dbReference>
<dbReference type="InterPro" id="IPR036188">
    <property type="entry name" value="FAD/NAD-bd_sf"/>
</dbReference>